<proteinExistence type="inferred from homology"/>
<evidence type="ECO:0000256" key="8">
    <source>
        <dbReference type="ARBA" id="ARBA00023329"/>
    </source>
</evidence>
<evidence type="ECO:0000256" key="9">
    <source>
        <dbReference type="ARBA" id="ARBA00037854"/>
    </source>
</evidence>
<evidence type="ECO:0000256" key="3">
    <source>
        <dbReference type="ARBA" id="ARBA00022490"/>
    </source>
</evidence>
<comment type="similarity">
    <text evidence="10">Belongs to the CALCOCO family.</text>
</comment>
<evidence type="ECO:0000256" key="5">
    <source>
        <dbReference type="ARBA" id="ARBA00023054"/>
    </source>
</evidence>
<dbReference type="AlphaFoldDB" id="A0A8C8BKT6"/>
<feature type="domain" description="SKICH" evidence="13">
    <location>
        <begin position="23"/>
        <end position="94"/>
    </location>
</feature>
<keyword evidence="3" id="KW-0963">Cytoplasm</keyword>
<evidence type="ECO:0000256" key="2">
    <source>
        <dbReference type="ARBA" id="ARBA00004556"/>
    </source>
</evidence>
<organism evidence="14 15">
    <name type="scientific">Otus sunia</name>
    <name type="common">Oriental scops-owl</name>
    <dbReference type="NCBI Taxonomy" id="257818"/>
    <lineage>
        <taxon>Eukaryota</taxon>
        <taxon>Metazoa</taxon>
        <taxon>Chordata</taxon>
        <taxon>Craniata</taxon>
        <taxon>Vertebrata</taxon>
        <taxon>Euteleostomi</taxon>
        <taxon>Archelosauria</taxon>
        <taxon>Archosauria</taxon>
        <taxon>Dinosauria</taxon>
        <taxon>Saurischia</taxon>
        <taxon>Theropoda</taxon>
        <taxon>Coelurosauria</taxon>
        <taxon>Aves</taxon>
        <taxon>Neognathae</taxon>
        <taxon>Neoaves</taxon>
        <taxon>Telluraves</taxon>
        <taxon>Strigiformes</taxon>
        <taxon>Strigidae</taxon>
        <taxon>Otus</taxon>
    </lineage>
</organism>
<keyword evidence="15" id="KW-1185">Reference proteome</keyword>
<dbReference type="InterPro" id="IPR041611">
    <property type="entry name" value="SKICH"/>
</dbReference>
<keyword evidence="7" id="KW-0206">Cytoskeleton</keyword>
<evidence type="ECO:0000256" key="1">
    <source>
        <dbReference type="ARBA" id="ARBA00004245"/>
    </source>
</evidence>
<dbReference type="Gene3D" id="2.60.40.2840">
    <property type="match status" value="1"/>
</dbReference>
<dbReference type="InterPro" id="IPR051002">
    <property type="entry name" value="UBA_autophagy_assoc_protein"/>
</dbReference>
<reference evidence="14" key="2">
    <citation type="submission" date="2025-09" db="UniProtKB">
        <authorList>
            <consortium name="Ensembl"/>
        </authorList>
    </citation>
    <scope>IDENTIFICATION</scope>
</reference>
<keyword evidence="4" id="KW-0072">Autophagy</keyword>
<evidence type="ECO:0000313" key="15">
    <source>
        <dbReference type="Proteomes" id="UP000694552"/>
    </source>
</evidence>
<sequence>MNGTSDEPLTSAVLLDDCCFSQVIFNNVEKFYVPGEDITCYYTLTQNIVPRGKDWVGIFQVGWKTTRECYTFMWTPLPGDIHGDTPVQQQICFKGELGAWVTRGDTSTHSHTQADSHFAATNKHYVRNYRISVGSCFGRLISNAIINHKILNLPNSAILVK</sequence>
<reference evidence="14" key="1">
    <citation type="submission" date="2025-08" db="UniProtKB">
        <authorList>
            <consortium name="Ensembl"/>
        </authorList>
    </citation>
    <scope>IDENTIFICATION</scope>
</reference>
<evidence type="ECO:0000256" key="4">
    <source>
        <dbReference type="ARBA" id="ARBA00023006"/>
    </source>
</evidence>
<evidence type="ECO:0000256" key="7">
    <source>
        <dbReference type="ARBA" id="ARBA00023212"/>
    </source>
</evidence>
<dbReference type="GO" id="GO:0098792">
    <property type="term" value="P:xenophagy"/>
    <property type="evidence" value="ECO:0007669"/>
    <property type="project" value="TreeGrafter"/>
</dbReference>
<dbReference type="Proteomes" id="UP000694552">
    <property type="component" value="Unplaced"/>
</dbReference>
<evidence type="ECO:0000313" key="14">
    <source>
        <dbReference type="Ensembl" id="ENSOSUP00000019177.1"/>
    </source>
</evidence>
<protein>
    <recommendedName>
        <fullName evidence="11">Calcium-binding and coiled-coil domain-containing protein 2</fullName>
    </recommendedName>
    <alternativeName>
        <fullName evidence="12">Nuclear domain 10 protein NDP52</fullName>
    </alternativeName>
</protein>
<evidence type="ECO:0000256" key="12">
    <source>
        <dbReference type="ARBA" id="ARBA00041519"/>
    </source>
</evidence>
<dbReference type="GO" id="GO:0048471">
    <property type="term" value="C:perinuclear region of cytoplasm"/>
    <property type="evidence" value="ECO:0007669"/>
    <property type="project" value="UniProtKB-SubCell"/>
</dbReference>
<evidence type="ECO:0000256" key="10">
    <source>
        <dbReference type="ARBA" id="ARBA00037963"/>
    </source>
</evidence>
<keyword evidence="8" id="KW-0968">Cytoplasmic vesicle</keyword>
<evidence type="ECO:0000256" key="11">
    <source>
        <dbReference type="ARBA" id="ARBA00040931"/>
    </source>
</evidence>
<dbReference type="GO" id="GO:0016605">
    <property type="term" value="C:PML body"/>
    <property type="evidence" value="ECO:0007669"/>
    <property type="project" value="TreeGrafter"/>
</dbReference>
<name>A0A8C8BKT6_9STRI</name>
<dbReference type="Ensembl" id="ENSOSUT00000019799.1">
    <property type="protein sequence ID" value="ENSOSUP00000019177.1"/>
    <property type="gene ID" value="ENSOSUG00000013495.1"/>
</dbReference>
<dbReference type="PANTHER" id="PTHR31915">
    <property type="entry name" value="SKICH DOMAIN-CONTAINING PROTEIN"/>
    <property type="match status" value="1"/>
</dbReference>
<keyword evidence="6" id="KW-0472">Membrane</keyword>
<dbReference type="GO" id="GO:0031410">
    <property type="term" value="C:cytoplasmic vesicle"/>
    <property type="evidence" value="ECO:0007669"/>
    <property type="project" value="UniProtKB-KW"/>
</dbReference>
<dbReference type="GO" id="GO:1901098">
    <property type="term" value="P:positive regulation of autophagosome maturation"/>
    <property type="evidence" value="ECO:0007669"/>
    <property type="project" value="TreeGrafter"/>
</dbReference>
<dbReference type="GO" id="GO:0000421">
    <property type="term" value="C:autophagosome membrane"/>
    <property type="evidence" value="ECO:0007669"/>
    <property type="project" value="UniProtKB-SubCell"/>
</dbReference>
<dbReference type="Pfam" id="PF17751">
    <property type="entry name" value="SKICH"/>
    <property type="match status" value="1"/>
</dbReference>
<accession>A0A8C8BKT6</accession>
<evidence type="ECO:0000256" key="6">
    <source>
        <dbReference type="ARBA" id="ARBA00023136"/>
    </source>
</evidence>
<comment type="subcellular location">
    <subcellularLocation>
        <location evidence="1">Cytoplasm</location>
        <location evidence="1">Cytoskeleton</location>
    </subcellularLocation>
    <subcellularLocation>
        <location evidence="2">Cytoplasm</location>
        <location evidence="2">Perinuclear region</location>
    </subcellularLocation>
    <subcellularLocation>
        <location evidence="9">Cytoplasmic vesicle</location>
        <location evidence="9">Autophagosome membrane</location>
        <topology evidence="9">Peripheral membrane protein</topology>
    </subcellularLocation>
</comment>
<dbReference type="PANTHER" id="PTHR31915:SF4">
    <property type="entry name" value="CALCIUM-BINDING AND COILED-COIL DOMAIN-CONTAINING PROTEIN 2"/>
    <property type="match status" value="1"/>
</dbReference>
<keyword evidence="5" id="KW-0175">Coiled coil</keyword>
<evidence type="ECO:0000259" key="13">
    <source>
        <dbReference type="Pfam" id="PF17751"/>
    </source>
</evidence>
<dbReference type="GO" id="GO:0005856">
    <property type="term" value="C:cytoskeleton"/>
    <property type="evidence" value="ECO:0007669"/>
    <property type="project" value="UniProtKB-SubCell"/>
</dbReference>